<dbReference type="VEuPathDB" id="FungiDB:SCHCODRAFT_02081077"/>
<dbReference type="GeneID" id="9597120"/>
<feature type="non-terminal residue" evidence="2">
    <location>
        <position position="96"/>
    </location>
</feature>
<keyword evidence="3" id="KW-1185">Reference proteome</keyword>
<gene>
    <name evidence="2" type="ORF">SCHCODRAFT_113019</name>
</gene>
<name>D8QGM9_SCHCM</name>
<evidence type="ECO:0000256" key="1">
    <source>
        <dbReference type="SAM" id="SignalP"/>
    </source>
</evidence>
<dbReference type="KEGG" id="scm:SCHCO_02081077"/>
<feature type="signal peptide" evidence="1">
    <location>
        <begin position="1"/>
        <end position="19"/>
    </location>
</feature>
<dbReference type="OrthoDB" id="10330812at2759"/>
<evidence type="ECO:0000313" key="3">
    <source>
        <dbReference type="Proteomes" id="UP000007431"/>
    </source>
</evidence>
<accession>D8QGM9</accession>
<protein>
    <submittedName>
        <fullName evidence="2">PRI3-like protein</fullName>
    </submittedName>
</protein>
<organism evidence="3">
    <name type="scientific">Schizophyllum commune (strain H4-8 / FGSC 9210)</name>
    <name type="common">Split gill fungus</name>
    <dbReference type="NCBI Taxonomy" id="578458"/>
    <lineage>
        <taxon>Eukaryota</taxon>
        <taxon>Fungi</taxon>
        <taxon>Dikarya</taxon>
        <taxon>Basidiomycota</taxon>
        <taxon>Agaricomycotina</taxon>
        <taxon>Agaricomycetes</taxon>
        <taxon>Agaricomycetidae</taxon>
        <taxon>Agaricales</taxon>
        <taxon>Schizophyllaceae</taxon>
        <taxon>Schizophyllum</taxon>
    </lineage>
</organism>
<keyword evidence="1" id="KW-0732">Signal</keyword>
<reference evidence="2 3" key="1">
    <citation type="journal article" date="2010" name="Nat. Biotechnol.">
        <title>Genome sequence of the model mushroom Schizophyllum commune.</title>
        <authorList>
            <person name="Ohm R.A."/>
            <person name="de Jong J.F."/>
            <person name="Lugones L.G."/>
            <person name="Aerts A."/>
            <person name="Kothe E."/>
            <person name="Stajich J.E."/>
            <person name="de Vries R.P."/>
            <person name="Record E."/>
            <person name="Levasseur A."/>
            <person name="Baker S.E."/>
            <person name="Bartholomew K.A."/>
            <person name="Coutinho P.M."/>
            <person name="Erdmann S."/>
            <person name="Fowler T.J."/>
            <person name="Gathman A.C."/>
            <person name="Lombard V."/>
            <person name="Henrissat B."/>
            <person name="Knabe N."/>
            <person name="Kuees U."/>
            <person name="Lilly W.W."/>
            <person name="Lindquist E."/>
            <person name="Lucas S."/>
            <person name="Magnuson J.K."/>
            <person name="Piumi F."/>
            <person name="Raudaskoski M."/>
            <person name="Salamov A."/>
            <person name="Schmutz J."/>
            <person name="Schwarze F.W.M.R."/>
            <person name="vanKuyk P.A."/>
            <person name="Horton J.S."/>
            <person name="Grigoriev I.V."/>
            <person name="Woesten H.A.B."/>
        </authorList>
    </citation>
    <scope>NUCLEOTIDE SEQUENCE [LARGE SCALE GENOMIC DNA]</scope>
    <source>
        <strain evidence="3">H4-8 / FGSC 9210</strain>
    </source>
</reference>
<proteinExistence type="predicted"/>
<sequence>MKLTLSILALALAASSAVAIPFESRDIEIPDDRENCGLKDAQTAEAGSCNAQTAQHCFSGGGDCTYNPQTKRCSNGTLMRGKDAPVACLLCQCTAR</sequence>
<dbReference type="HOGENOM" id="CLU_2360944_0_0_1"/>
<dbReference type="Proteomes" id="UP000007431">
    <property type="component" value="Unassembled WGS sequence"/>
</dbReference>
<dbReference type="EMBL" id="GL377312">
    <property type="protein sequence ID" value="EFI92796.1"/>
    <property type="molecule type" value="Genomic_DNA"/>
</dbReference>
<feature type="chain" id="PRO_5003120884" evidence="1">
    <location>
        <begin position="20"/>
        <end position="96"/>
    </location>
</feature>
<dbReference type="RefSeq" id="XP_003027699.1">
    <property type="nucleotide sequence ID" value="XM_003027653.1"/>
</dbReference>
<dbReference type="AlphaFoldDB" id="D8QGM9"/>
<dbReference type="InParanoid" id="D8QGM9"/>
<evidence type="ECO:0000313" key="2">
    <source>
        <dbReference type="EMBL" id="EFI92796.1"/>
    </source>
</evidence>